<keyword evidence="6" id="KW-1185">Reference proteome</keyword>
<dbReference type="Gene3D" id="1.10.10.10">
    <property type="entry name" value="Winged helix-like DNA-binding domain superfamily/Winged helix DNA-binding domain"/>
    <property type="match status" value="1"/>
</dbReference>
<evidence type="ECO:0000256" key="2">
    <source>
        <dbReference type="ARBA" id="ARBA00023125"/>
    </source>
</evidence>
<dbReference type="PROSITE" id="PS52050">
    <property type="entry name" value="WYL"/>
    <property type="match status" value="1"/>
</dbReference>
<sequence length="320" mass="35034">MVGTSARLLRLLALLQSRRDWPGAELCERLGVAPRTVRRDVGRLRELGYPVDATPGVAGGYRLGVGAVLPPLLLDDDEAVAVAVGLRGAGTIEGIEETALRALTKLERMLPSRLRHRISALHAYTVTVPGPGPTVDADVLITLSAACRDGLRLRFDYADRDGAFSTRDVEPHRIVSWGRRWYLVAWDLAPGDWRIFRADRVRPRVPAGPRFTPREPPEGDFQRFVAGRLAFWPIEARVRVHAPAERIAGLTTAEVIISDDTGCEVALRGDSLSGLAVVLGFLGAEFDVLSPPELRTYVAELGRRYTRAAGSSRSGEFPEM</sequence>
<dbReference type="PANTHER" id="PTHR34580:SF3">
    <property type="entry name" value="PROTEIN PAFB"/>
    <property type="match status" value="1"/>
</dbReference>
<dbReference type="RefSeq" id="WP_344839280.1">
    <property type="nucleotide sequence ID" value="NZ_BAAAUV010000044.1"/>
</dbReference>
<comment type="caution">
    <text evidence="5">The sequence shown here is derived from an EMBL/GenBank/DDBJ whole genome shotgun (WGS) entry which is preliminary data.</text>
</comment>
<dbReference type="InterPro" id="IPR018356">
    <property type="entry name" value="Tscrpt_reg_HTH_DeoR_CS"/>
</dbReference>
<keyword evidence="1" id="KW-0805">Transcription regulation</keyword>
<dbReference type="PROSITE" id="PS00894">
    <property type="entry name" value="HTH_DEOR_1"/>
    <property type="match status" value="1"/>
</dbReference>
<keyword evidence="2" id="KW-0238">DNA-binding</keyword>
<evidence type="ECO:0000313" key="5">
    <source>
        <dbReference type="EMBL" id="GAA3241258.1"/>
    </source>
</evidence>
<dbReference type="InterPro" id="IPR036388">
    <property type="entry name" value="WH-like_DNA-bd_sf"/>
</dbReference>
<dbReference type="Pfam" id="PF08279">
    <property type="entry name" value="HTH_11"/>
    <property type="match status" value="1"/>
</dbReference>
<dbReference type="PANTHER" id="PTHR34580">
    <property type="match status" value="1"/>
</dbReference>
<dbReference type="Pfam" id="PF13280">
    <property type="entry name" value="WYL"/>
    <property type="match status" value="1"/>
</dbReference>
<dbReference type="PIRSF" id="PIRSF016838">
    <property type="entry name" value="PafC"/>
    <property type="match status" value="1"/>
</dbReference>
<feature type="domain" description="HTH deoR-type" evidence="4">
    <location>
        <begin position="4"/>
        <end position="59"/>
    </location>
</feature>
<protein>
    <submittedName>
        <fullName evidence="5">YafY family protein</fullName>
    </submittedName>
</protein>
<keyword evidence="3" id="KW-0804">Transcription</keyword>
<dbReference type="InterPro" id="IPR028349">
    <property type="entry name" value="PafC-like"/>
</dbReference>
<dbReference type="InterPro" id="IPR036390">
    <property type="entry name" value="WH_DNA-bd_sf"/>
</dbReference>
<dbReference type="InterPro" id="IPR057727">
    <property type="entry name" value="WCX_dom"/>
</dbReference>
<dbReference type="InterPro" id="IPR026881">
    <property type="entry name" value="WYL_dom"/>
</dbReference>
<dbReference type="InterPro" id="IPR001034">
    <property type="entry name" value="DeoR_HTH"/>
</dbReference>
<evidence type="ECO:0000259" key="4">
    <source>
        <dbReference type="PROSITE" id="PS51000"/>
    </source>
</evidence>
<evidence type="ECO:0000313" key="6">
    <source>
        <dbReference type="Proteomes" id="UP001501237"/>
    </source>
</evidence>
<proteinExistence type="predicted"/>
<reference evidence="6" key="1">
    <citation type="journal article" date="2019" name="Int. J. Syst. Evol. Microbiol.">
        <title>The Global Catalogue of Microorganisms (GCM) 10K type strain sequencing project: providing services to taxonomists for standard genome sequencing and annotation.</title>
        <authorList>
            <consortium name="The Broad Institute Genomics Platform"/>
            <consortium name="The Broad Institute Genome Sequencing Center for Infectious Disease"/>
            <person name="Wu L."/>
            <person name="Ma J."/>
        </authorList>
    </citation>
    <scope>NUCLEOTIDE SEQUENCE [LARGE SCALE GENOMIC DNA]</scope>
    <source>
        <strain evidence="6">JCM 9377</strain>
    </source>
</reference>
<accession>A0ABP6QML3</accession>
<name>A0ABP6QML3_9ACTN</name>
<evidence type="ECO:0000256" key="1">
    <source>
        <dbReference type="ARBA" id="ARBA00023015"/>
    </source>
</evidence>
<gene>
    <name evidence="5" type="ORF">GCM10010468_78440</name>
</gene>
<evidence type="ECO:0000256" key="3">
    <source>
        <dbReference type="ARBA" id="ARBA00023163"/>
    </source>
</evidence>
<dbReference type="InterPro" id="IPR013196">
    <property type="entry name" value="HTH_11"/>
</dbReference>
<dbReference type="Proteomes" id="UP001501237">
    <property type="component" value="Unassembled WGS sequence"/>
</dbReference>
<dbReference type="SUPFAM" id="SSF46785">
    <property type="entry name" value="Winged helix' DNA-binding domain"/>
    <property type="match status" value="1"/>
</dbReference>
<dbReference type="EMBL" id="BAAAUV010000044">
    <property type="protein sequence ID" value="GAA3241258.1"/>
    <property type="molecule type" value="Genomic_DNA"/>
</dbReference>
<dbReference type="PROSITE" id="PS51000">
    <property type="entry name" value="HTH_DEOR_2"/>
    <property type="match status" value="1"/>
</dbReference>
<dbReference type="InterPro" id="IPR051534">
    <property type="entry name" value="CBASS_pafABC_assoc_protein"/>
</dbReference>
<dbReference type="Pfam" id="PF25583">
    <property type="entry name" value="WCX"/>
    <property type="match status" value="1"/>
</dbReference>
<organism evidence="5 6">
    <name type="scientific">Actinocorallia longicatena</name>
    <dbReference type="NCBI Taxonomy" id="111803"/>
    <lineage>
        <taxon>Bacteria</taxon>
        <taxon>Bacillati</taxon>
        <taxon>Actinomycetota</taxon>
        <taxon>Actinomycetes</taxon>
        <taxon>Streptosporangiales</taxon>
        <taxon>Thermomonosporaceae</taxon>
        <taxon>Actinocorallia</taxon>
    </lineage>
</organism>